<evidence type="ECO:0000313" key="1">
    <source>
        <dbReference type="EMBL" id="KAI5676217.1"/>
    </source>
</evidence>
<dbReference type="Proteomes" id="UP001060085">
    <property type="component" value="Linkage Group LG02"/>
</dbReference>
<accession>A0ACC0BUE6</accession>
<evidence type="ECO:0000313" key="2">
    <source>
        <dbReference type="Proteomes" id="UP001060085"/>
    </source>
</evidence>
<comment type="caution">
    <text evidence="1">The sequence shown here is derived from an EMBL/GenBank/DDBJ whole genome shotgun (WGS) entry which is preliminary data.</text>
</comment>
<proteinExistence type="predicted"/>
<sequence length="132" mass="14909">MRKRQSQTQANQIGSTLDQKSLKQPVSTSPVDNLPQEHDNFFVHNLKKSVKEAIHSSQSYSLESSLDIVLMIAQRTTLYYFQGAGFSRIGLEKKPSSVRTKKLLTSQVDPPVHEPNLSGKLFLDFVPLFYIS</sequence>
<name>A0ACC0BUE6_CATRO</name>
<keyword evidence="2" id="KW-1185">Reference proteome</keyword>
<organism evidence="1 2">
    <name type="scientific">Catharanthus roseus</name>
    <name type="common">Madagascar periwinkle</name>
    <name type="synonym">Vinca rosea</name>
    <dbReference type="NCBI Taxonomy" id="4058"/>
    <lineage>
        <taxon>Eukaryota</taxon>
        <taxon>Viridiplantae</taxon>
        <taxon>Streptophyta</taxon>
        <taxon>Embryophyta</taxon>
        <taxon>Tracheophyta</taxon>
        <taxon>Spermatophyta</taxon>
        <taxon>Magnoliopsida</taxon>
        <taxon>eudicotyledons</taxon>
        <taxon>Gunneridae</taxon>
        <taxon>Pentapetalae</taxon>
        <taxon>asterids</taxon>
        <taxon>lamiids</taxon>
        <taxon>Gentianales</taxon>
        <taxon>Apocynaceae</taxon>
        <taxon>Rauvolfioideae</taxon>
        <taxon>Vinceae</taxon>
        <taxon>Catharanthinae</taxon>
        <taxon>Catharanthus</taxon>
    </lineage>
</organism>
<reference evidence="2" key="1">
    <citation type="journal article" date="2023" name="Nat. Plants">
        <title>Single-cell RNA sequencing provides a high-resolution roadmap for understanding the multicellular compartmentation of specialized metabolism.</title>
        <authorList>
            <person name="Sun S."/>
            <person name="Shen X."/>
            <person name="Li Y."/>
            <person name="Li Y."/>
            <person name="Wang S."/>
            <person name="Li R."/>
            <person name="Zhang H."/>
            <person name="Shen G."/>
            <person name="Guo B."/>
            <person name="Wei J."/>
            <person name="Xu J."/>
            <person name="St-Pierre B."/>
            <person name="Chen S."/>
            <person name="Sun C."/>
        </authorList>
    </citation>
    <scope>NUCLEOTIDE SEQUENCE [LARGE SCALE GENOMIC DNA]</scope>
</reference>
<dbReference type="EMBL" id="CM044702">
    <property type="protein sequence ID" value="KAI5676217.1"/>
    <property type="molecule type" value="Genomic_DNA"/>
</dbReference>
<protein>
    <submittedName>
        <fullName evidence="1">Uncharacterized protein</fullName>
    </submittedName>
</protein>
<gene>
    <name evidence="1" type="ORF">M9H77_07167</name>
</gene>